<dbReference type="AlphaFoldDB" id="A0A9W7G469"/>
<dbReference type="Proteomes" id="UP001165082">
    <property type="component" value="Unassembled WGS sequence"/>
</dbReference>
<gene>
    <name evidence="2" type="ORF">TrRE_jg5215</name>
</gene>
<evidence type="ECO:0000256" key="1">
    <source>
        <dbReference type="SAM" id="MobiDB-lite"/>
    </source>
</evidence>
<feature type="compositionally biased region" description="Polar residues" evidence="1">
    <location>
        <begin position="30"/>
        <end position="58"/>
    </location>
</feature>
<organism evidence="2 3">
    <name type="scientific">Triparma retinervis</name>
    <dbReference type="NCBI Taxonomy" id="2557542"/>
    <lineage>
        <taxon>Eukaryota</taxon>
        <taxon>Sar</taxon>
        <taxon>Stramenopiles</taxon>
        <taxon>Ochrophyta</taxon>
        <taxon>Bolidophyceae</taxon>
        <taxon>Parmales</taxon>
        <taxon>Triparmaceae</taxon>
        <taxon>Triparma</taxon>
    </lineage>
</organism>
<feature type="region of interest" description="Disordered" evidence="1">
    <location>
        <begin position="30"/>
        <end position="74"/>
    </location>
</feature>
<protein>
    <submittedName>
        <fullName evidence="2">Uncharacterized protein</fullName>
    </submittedName>
</protein>
<sequence>MAKTYPGGIEIISLEDDGHVQGEELQQQAFDSTGEVTTDVATTSTDQAPAVEDTTSLPANGIIPDVAQPKTAPLRPSQLRKEVTTIQHNFIVTEVEAGTGCCGSKTKAGFNQKNVNACPMDVVKFTWFNRKRW</sequence>
<comment type="caution">
    <text evidence="2">The sequence shown here is derived from an EMBL/GenBank/DDBJ whole genome shotgun (WGS) entry which is preliminary data.</text>
</comment>
<reference evidence="2" key="1">
    <citation type="submission" date="2022-07" db="EMBL/GenBank/DDBJ databases">
        <title>Genome analysis of Parmales, a sister group of diatoms, reveals the evolutionary specialization of diatoms from phago-mixotrophs to photoautotrophs.</title>
        <authorList>
            <person name="Ban H."/>
            <person name="Sato S."/>
            <person name="Yoshikawa S."/>
            <person name="Kazumasa Y."/>
            <person name="Nakamura Y."/>
            <person name="Ichinomiya M."/>
            <person name="Saitoh K."/>
            <person name="Sato N."/>
            <person name="Blanc-Mathieu R."/>
            <person name="Endo H."/>
            <person name="Kuwata A."/>
            <person name="Ogata H."/>
        </authorList>
    </citation>
    <scope>NUCLEOTIDE SEQUENCE</scope>
</reference>
<proteinExistence type="predicted"/>
<name>A0A9W7G469_9STRA</name>
<keyword evidence="3" id="KW-1185">Reference proteome</keyword>
<evidence type="ECO:0000313" key="3">
    <source>
        <dbReference type="Proteomes" id="UP001165082"/>
    </source>
</evidence>
<accession>A0A9W7G469</accession>
<evidence type="ECO:0000313" key="2">
    <source>
        <dbReference type="EMBL" id="GMI31511.1"/>
    </source>
</evidence>
<dbReference type="EMBL" id="BRXZ01007672">
    <property type="protein sequence ID" value="GMI31511.1"/>
    <property type="molecule type" value="Genomic_DNA"/>
</dbReference>